<sequence length="207" mass="23214">MVKYRKKPIVVNAEQWFPRNKQWPGLGLPDSLGVMWQFDEQGNIWQGTIETLEGPHIVSIGDWIITGVKGEKYPCKPDIFEATYEPVSALNAQPCQKESGELAKELLSLFDDLHSSIYQNEGNTPYCEGHRDGCESAAWRIEKLLPKAAQVEARIEELEKALRKHKHTDECLAYAAKTAKASGIYHCIAECADSHKAALSEEVKDDS</sequence>
<feature type="coiled-coil region" evidence="1">
    <location>
        <begin position="141"/>
        <end position="168"/>
    </location>
</feature>
<dbReference type="AlphaFoldDB" id="A0A6M3LGX0"/>
<organism evidence="2">
    <name type="scientific">viral metagenome</name>
    <dbReference type="NCBI Taxonomy" id="1070528"/>
    <lineage>
        <taxon>unclassified sequences</taxon>
        <taxon>metagenomes</taxon>
        <taxon>organismal metagenomes</taxon>
    </lineage>
</organism>
<proteinExistence type="predicted"/>
<accession>A0A6M3LGX0</accession>
<gene>
    <name evidence="2" type="ORF">MM415B04433_0002</name>
</gene>
<reference evidence="2" key="1">
    <citation type="submission" date="2020-03" db="EMBL/GenBank/DDBJ databases">
        <title>The deep terrestrial virosphere.</title>
        <authorList>
            <person name="Holmfeldt K."/>
            <person name="Nilsson E."/>
            <person name="Simone D."/>
            <person name="Lopez-Fernandez M."/>
            <person name="Wu X."/>
            <person name="de Brujin I."/>
            <person name="Lundin D."/>
            <person name="Andersson A."/>
            <person name="Bertilsson S."/>
            <person name="Dopson M."/>
        </authorList>
    </citation>
    <scope>NUCLEOTIDE SEQUENCE</scope>
    <source>
        <strain evidence="2">MM415B04433</strain>
    </source>
</reference>
<dbReference type="EMBL" id="MT143104">
    <property type="protein sequence ID" value="QJA92882.1"/>
    <property type="molecule type" value="Genomic_DNA"/>
</dbReference>
<evidence type="ECO:0000256" key="1">
    <source>
        <dbReference type="SAM" id="Coils"/>
    </source>
</evidence>
<name>A0A6M3LGX0_9ZZZZ</name>
<evidence type="ECO:0000313" key="2">
    <source>
        <dbReference type="EMBL" id="QJA92882.1"/>
    </source>
</evidence>
<protein>
    <submittedName>
        <fullName evidence="2">Uncharacterized protein</fullName>
    </submittedName>
</protein>
<keyword evidence="1" id="KW-0175">Coiled coil</keyword>